<keyword evidence="2" id="KW-1133">Transmembrane helix</keyword>
<feature type="region of interest" description="Disordered" evidence="1">
    <location>
        <begin position="53"/>
        <end position="79"/>
    </location>
</feature>
<accession>X1H0I4</accession>
<proteinExistence type="predicted"/>
<reference evidence="3" key="1">
    <citation type="journal article" date="2014" name="Front. Microbiol.">
        <title>High frequency of phylogenetically diverse reductive dehalogenase-homologous genes in deep subseafloor sedimentary metagenomes.</title>
        <authorList>
            <person name="Kawai M."/>
            <person name="Futagami T."/>
            <person name="Toyoda A."/>
            <person name="Takaki Y."/>
            <person name="Nishi S."/>
            <person name="Hori S."/>
            <person name="Arai W."/>
            <person name="Tsubouchi T."/>
            <person name="Morono Y."/>
            <person name="Uchiyama I."/>
            <person name="Ito T."/>
            <person name="Fujiyama A."/>
            <person name="Inagaki F."/>
            <person name="Takami H."/>
        </authorList>
    </citation>
    <scope>NUCLEOTIDE SEQUENCE</scope>
    <source>
        <strain evidence="3">Expedition CK06-06</strain>
    </source>
</reference>
<evidence type="ECO:0000256" key="1">
    <source>
        <dbReference type="SAM" id="MobiDB-lite"/>
    </source>
</evidence>
<dbReference type="EMBL" id="BARU01009572">
    <property type="protein sequence ID" value="GAH38783.1"/>
    <property type="molecule type" value="Genomic_DNA"/>
</dbReference>
<gene>
    <name evidence="3" type="ORF">S03H2_18444</name>
</gene>
<feature type="non-terminal residue" evidence="3">
    <location>
        <position position="105"/>
    </location>
</feature>
<feature type="compositionally biased region" description="Polar residues" evidence="1">
    <location>
        <begin position="55"/>
        <end position="65"/>
    </location>
</feature>
<feature type="transmembrane region" description="Helical" evidence="2">
    <location>
        <begin position="7"/>
        <end position="29"/>
    </location>
</feature>
<sequence>MSIRLRLTLLYSLILTLTLIIFGVVLYSIQSQDTLNSLRRDLIMSSEKLVDATLRTESAPPSQDTLTRDPPPPKPFDQFSGEQAFQALREREIARVLDEQGNLVA</sequence>
<evidence type="ECO:0008006" key="4">
    <source>
        <dbReference type="Google" id="ProtNLM"/>
    </source>
</evidence>
<evidence type="ECO:0000313" key="3">
    <source>
        <dbReference type="EMBL" id="GAH38783.1"/>
    </source>
</evidence>
<evidence type="ECO:0000256" key="2">
    <source>
        <dbReference type="SAM" id="Phobius"/>
    </source>
</evidence>
<keyword evidence="2" id="KW-0812">Transmembrane</keyword>
<dbReference type="AlphaFoldDB" id="X1H0I4"/>
<keyword evidence="2" id="KW-0472">Membrane</keyword>
<organism evidence="3">
    <name type="scientific">marine sediment metagenome</name>
    <dbReference type="NCBI Taxonomy" id="412755"/>
    <lineage>
        <taxon>unclassified sequences</taxon>
        <taxon>metagenomes</taxon>
        <taxon>ecological metagenomes</taxon>
    </lineage>
</organism>
<name>X1H0I4_9ZZZZ</name>
<comment type="caution">
    <text evidence="3">The sequence shown here is derived from an EMBL/GenBank/DDBJ whole genome shotgun (WGS) entry which is preliminary data.</text>
</comment>
<protein>
    <recommendedName>
        <fullName evidence="4">Two-component sensor histidine kinase</fullName>
    </recommendedName>
</protein>